<accession>A0AAJ5C2Q2</accession>
<dbReference type="CDD" id="cd00067">
    <property type="entry name" value="GAL4"/>
    <property type="match status" value="1"/>
</dbReference>
<feature type="region of interest" description="Disordered" evidence="3">
    <location>
        <begin position="516"/>
        <end position="606"/>
    </location>
</feature>
<dbReference type="InterPro" id="IPR001138">
    <property type="entry name" value="Zn2Cys6_DnaBD"/>
</dbReference>
<feature type="region of interest" description="Disordered" evidence="3">
    <location>
        <begin position="296"/>
        <end position="393"/>
    </location>
</feature>
<dbReference type="SUPFAM" id="SSF57701">
    <property type="entry name" value="Zn2/Cys6 DNA-binding domain"/>
    <property type="match status" value="1"/>
</dbReference>
<feature type="region of interest" description="Disordered" evidence="3">
    <location>
        <begin position="966"/>
        <end position="991"/>
    </location>
</feature>
<feature type="compositionally biased region" description="Polar residues" evidence="3">
    <location>
        <begin position="121"/>
        <end position="136"/>
    </location>
</feature>
<feature type="compositionally biased region" description="Basic and acidic residues" evidence="3">
    <location>
        <begin position="324"/>
        <end position="337"/>
    </location>
</feature>
<dbReference type="PROSITE" id="PS50048">
    <property type="entry name" value="ZN2_CY6_FUNGAL_2"/>
    <property type="match status" value="1"/>
</dbReference>
<feature type="compositionally biased region" description="Polar residues" evidence="3">
    <location>
        <begin position="301"/>
        <end position="323"/>
    </location>
</feature>
<feature type="compositionally biased region" description="Low complexity" evidence="3">
    <location>
        <begin position="91"/>
        <end position="103"/>
    </location>
</feature>
<dbReference type="PANTHER" id="PTHR37534">
    <property type="entry name" value="TRANSCRIPTIONAL ACTIVATOR PROTEIN UGA3"/>
    <property type="match status" value="1"/>
</dbReference>
<evidence type="ECO:0000259" key="4">
    <source>
        <dbReference type="PROSITE" id="PS50048"/>
    </source>
</evidence>
<dbReference type="Proteomes" id="UP001294444">
    <property type="component" value="Unassembled WGS sequence"/>
</dbReference>
<feature type="compositionally biased region" description="Low complexity" evidence="3">
    <location>
        <begin position="72"/>
        <end position="83"/>
    </location>
</feature>
<feature type="compositionally biased region" description="Low complexity" evidence="3">
    <location>
        <begin position="905"/>
        <end position="918"/>
    </location>
</feature>
<feature type="compositionally biased region" description="Acidic residues" evidence="3">
    <location>
        <begin position="548"/>
        <end position="557"/>
    </location>
</feature>
<proteinExistence type="predicted"/>
<evidence type="ECO:0000256" key="1">
    <source>
        <dbReference type="ARBA" id="ARBA00004123"/>
    </source>
</evidence>
<keyword evidence="6" id="KW-1185">Reference proteome</keyword>
<evidence type="ECO:0000313" key="6">
    <source>
        <dbReference type="Proteomes" id="UP001294444"/>
    </source>
</evidence>
<evidence type="ECO:0000256" key="2">
    <source>
        <dbReference type="ARBA" id="ARBA00023242"/>
    </source>
</evidence>
<sequence length="1079" mass="119200">MAQKTEAVRAASSPSVPRTRKPGEVRSRNGCMTCKQRRKKCDEDFYIRHNGAMSCNRCADRGIHCEMSSVVTPQRASQQQQRPSPYPTPNASPSSSAKLASRSVRGLSATPAAHHADLPSAATSTGPNASSGNPTGSLDMGTTGHTPALDPNQLWTASAHFPMQQFSQQQKLQNVATFPGLQNPAVMNQLAWMSQNAAALNRSAVRYNRPNIWPMGSSNGIIDSVNTNGIQIPAGTAPAQNNAVDMNTLFNLMNSNPVAPLAAPNTTQWNQGYTSSMDNIMLDDFVSELMSLTGPLVGGESASSAPPTTSDNTPSTGAQQSSPLEKRPASRLAHDSSHASTSTSTSSSQRSNPAETSASSQSRQANFTENSFPSSSAPKPSNGKAANRGRTSNRYRRLLDSDAIESLLSKYSPIYERFWHATLMLLSNKKRQTAVDYLMSIVRSNKACRASVVVVCLAYHELVQRVRKGAQKDNIKQTQPPPQNWTSVATKAVHDSKSTAKIPEDGMSHTVLNMFPRDGEDDERHFSRSAAAEDANSEVMRHASRSDNEDEEIESEEEISKIRGRTGDRSFSSTSIKLNSDRYGSTSFSRRTESTSKSPLLPSRNLTGKLSTVEDNIQQMDDPSRDAFKGQKVEEYTVELWFNIAQAELQRSREELTLDQELCAIINLRWACLCFAGAERARQLTEELGKVMQREGIDMDHASEEEKKGSFVSVMLLTAVYTDVLDTVSDRGKRTHVSLRDGNQCPTNELSKLRCVSSSVLNGEATSMNKDEPFFGRISLISLEMLTCFKLISDLAADIWGPIRGNVSNPSRPSEEQVIERSREIERKVMCLPPWSDPNTSSSLRVRAFTLQEIWRQTARLYLLQAVHRRGPLHSELQNILHEIIRLAKMMKIQSFSPNAPIYTSNKNDYSNSNSSGNGRAGQMAFRSAPANYIGGLSSGAPNTDLRDGNHPDPFINATIGIDELSNADLPPAQNEQDKEEQEQEEEEEAKFGPAPFQMWLDVASWEMCTVWFLCSTVALTREDRAFCIHHLESLGLERANRDNIQVIRDYWAKQDTTGHTLDWFDFIKSSGRSVIFAF</sequence>
<dbReference type="EMBL" id="OAPG01000001">
    <property type="protein sequence ID" value="SNX81781.1"/>
    <property type="molecule type" value="Genomic_DNA"/>
</dbReference>
<dbReference type="PANTHER" id="PTHR37534:SF46">
    <property type="entry name" value="ZN(II)2CYS6 TRANSCRIPTION FACTOR (EUROFUNG)"/>
    <property type="match status" value="1"/>
</dbReference>
<feature type="compositionally biased region" description="Acidic residues" evidence="3">
    <location>
        <begin position="978"/>
        <end position="989"/>
    </location>
</feature>
<feature type="region of interest" description="Disordered" evidence="3">
    <location>
        <begin position="903"/>
        <end position="922"/>
    </location>
</feature>
<feature type="domain" description="Zn(2)-C6 fungal-type" evidence="4">
    <location>
        <begin position="30"/>
        <end position="67"/>
    </location>
</feature>
<evidence type="ECO:0000313" key="5">
    <source>
        <dbReference type="EMBL" id="SNX81781.1"/>
    </source>
</evidence>
<dbReference type="GO" id="GO:0000981">
    <property type="term" value="F:DNA-binding transcription factor activity, RNA polymerase II-specific"/>
    <property type="evidence" value="ECO:0007669"/>
    <property type="project" value="InterPro"/>
</dbReference>
<keyword evidence="2" id="KW-0539">Nucleus</keyword>
<feature type="region of interest" description="Disordered" evidence="3">
    <location>
        <begin position="70"/>
        <end position="147"/>
    </location>
</feature>
<organism evidence="5 6">
    <name type="scientific">Melanopsichium pennsylvanicum</name>
    <dbReference type="NCBI Taxonomy" id="63383"/>
    <lineage>
        <taxon>Eukaryota</taxon>
        <taxon>Fungi</taxon>
        <taxon>Dikarya</taxon>
        <taxon>Basidiomycota</taxon>
        <taxon>Ustilaginomycotina</taxon>
        <taxon>Ustilaginomycetes</taxon>
        <taxon>Ustilaginales</taxon>
        <taxon>Ustilaginaceae</taxon>
        <taxon>Melanopsichium</taxon>
    </lineage>
</organism>
<protein>
    <recommendedName>
        <fullName evidence="4">Zn(2)-C6 fungal-type domain-containing protein</fullName>
    </recommendedName>
</protein>
<gene>
    <name evidence="5" type="ORF">MEPE_00486</name>
</gene>
<feature type="compositionally biased region" description="Low complexity" evidence="3">
    <location>
        <begin position="338"/>
        <end position="351"/>
    </location>
</feature>
<comment type="caution">
    <text evidence="5">The sequence shown here is derived from an EMBL/GenBank/DDBJ whole genome shotgun (WGS) entry which is preliminary data.</text>
</comment>
<comment type="subcellular location">
    <subcellularLocation>
        <location evidence="1">Nucleus</location>
    </subcellularLocation>
</comment>
<dbReference type="InterPro" id="IPR021858">
    <property type="entry name" value="Fun_TF"/>
</dbReference>
<feature type="compositionally biased region" description="Basic and acidic residues" evidence="3">
    <location>
        <begin position="558"/>
        <end position="568"/>
    </location>
</feature>
<dbReference type="InterPro" id="IPR036864">
    <property type="entry name" value="Zn2-C6_fun-type_DNA-bd_sf"/>
</dbReference>
<dbReference type="GO" id="GO:0008270">
    <property type="term" value="F:zinc ion binding"/>
    <property type="evidence" value="ECO:0007669"/>
    <property type="project" value="InterPro"/>
</dbReference>
<dbReference type="AlphaFoldDB" id="A0AAJ5C2Q2"/>
<feature type="region of interest" description="Disordered" evidence="3">
    <location>
        <begin position="1"/>
        <end position="28"/>
    </location>
</feature>
<evidence type="ECO:0000256" key="3">
    <source>
        <dbReference type="SAM" id="MobiDB-lite"/>
    </source>
</evidence>
<dbReference type="Pfam" id="PF11951">
    <property type="entry name" value="Fungal_trans_2"/>
    <property type="match status" value="1"/>
</dbReference>
<name>A0AAJ5C2Q2_9BASI</name>
<feature type="compositionally biased region" description="Polar residues" evidence="3">
    <location>
        <begin position="352"/>
        <end position="379"/>
    </location>
</feature>
<reference evidence="5" key="1">
    <citation type="submission" date="2023-10" db="EMBL/GenBank/DDBJ databases">
        <authorList>
            <person name="Guldener U."/>
        </authorList>
    </citation>
    <scope>NUCLEOTIDE SEQUENCE</scope>
    <source>
        <strain evidence="5">Mp4</strain>
    </source>
</reference>
<dbReference type="GO" id="GO:0005634">
    <property type="term" value="C:nucleus"/>
    <property type="evidence" value="ECO:0007669"/>
    <property type="project" value="UniProtKB-SubCell"/>
</dbReference>
<feature type="compositionally biased region" description="Polar residues" evidence="3">
    <location>
        <begin position="569"/>
        <end position="584"/>
    </location>
</feature>